<feature type="region of interest" description="Disordered" evidence="1">
    <location>
        <begin position="38"/>
        <end position="78"/>
    </location>
</feature>
<evidence type="ECO:0000256" key="1">
    <source>
        <dbReference type="SAM" id="MobiDB-lite"/>
    </source>
</evidence>
<proteinExistence type="predicted"/>
<evidence type="ECO:0000313" key="3">
    <source>
        <dbReference type="Proteomes" id="UP000054560"/>
    </source>
</evidence>
<dbReference type="AlphaFoldDB" id="A0A0L0FNK9"/>
<sequence length="99" mass="11343">MIEDIAIDQHYHVFKNNHRKLSQDMMGEFNRLRLPVQARTNYQNNNNSTGSTGPANTQNEASANMQHSDMHQPHDSREACLNKGIGTLWHYVYGSMARV</sequence>
<accession>A0A0L0FNK9</accession>
<reference evidence="2 3" key="1">
    <citation type="submission" date="2011-02" db="EMBL/GenBank/DDBJ databases">
        <title>The Genome Sequence of Sphaeroforma arctica JP610.</title>
        <authorList>
            <consortium name="The Broad Institute Genome Sequencing Platform"/>
            <person name="Russ C."/>
            <person name="Cuomo C."/>
            <person name="Young S.K."/>
            <person name="Zeng Q."/>
            <person name="Gargeya S."/>
            <person name="Alvarado L."/>
            <person name="Berlin A."/>
            <person name="Chapman S.B."/>
            <person name="Chen Z."/>
            <person name="Freedman E."/>
            <person name="Gellesch M."/>
            <person name="Goldberg J."/>
            <person name="Griggs A."/>
            <person name="Gujja S."/>
            <person name="Heilman E."/>
            <person name="Heiman D."/>
            <person name="Howarth C."/>
            <person name="Mehta T."/>
            <person name="Neiman D."/>
            <person name="Pearson M."/>
            <person name="Roberts A."/>
            <person name="Saif S."/>
            <person name="Shea T."/>
            <person name="Shenoy N."/>
            <person name="Sisk P."/>
            <person name="Stolte C."/>
            <person name="Sykes S."/>
            <person name="White J."/>
            <person name="Yandava C."/>
            <person name="Burger G."/>
            <person name="Gray M.W."/>
            <person name="Holland P.W.H."/>
            <person name="King N."/>
            <person name="Lang F.B.F."/>
            <person name="Roger A.J."/>
            <person name="Ruiz-Trillo I."/>
            <person name="Haas B."/>
            <person name="Nusbaum C."/>
            <person name="Birren B."/>
        </authorList>
    </citation>
    <scope>NUCLEOTIDE SEQUENCE [LARGE SCALE GENOMIC DNA]</scope>
    <source>
        <strain evidence="2 3">JP610</strain>
    </source>
</reference>
<protein>
    <submittedName>
        <fullName evidence="2">Uncharacterized protein</fullName>
    </submittedName>
</protein>
<organism evidence="2 3">
    <name type="scientific">Sphaeroforma arctica JP610</name>
    <dbReference type="NCBI Taxonomy" id="667725"/>
    <lineage>
        <taxon>Eukaryota</taxon>
        <taxon>Ichthyosporea</taxon>
        <taxon>Ichthyophonida</taxon>
        <taxon>Sphaeroforma</taxon>
    </lineage>
</organism>
<dbReference type="Proteomes" id="UP000054560">
    <property type="component" value="Unassembled WGS sequence"/>
</dbReference>
<dbReference type="EMBL" id="KQ242514">
    <property type="protein sequence ID" value="KNC78309.1"/>
    <property type="molecule type" value="Genomic_DNA"/>
</dbReference>
<dbReference type="RefSeq" id="XP_014152211.1">
    <property type="nucleotide sequence ID" value="XM_014296736.1"/>
</dbReference>
<evidence type="ECO:0000313" key="2">
    <source>
        <dbReference type="EMBL" id="KNC78309.1"/>
    </source>
</evidence>
<feature type="compositionally biased region" description="Basic and acidic residues" evidence="1">
    <location>
        <begin position="68"/>
        <end position="78"/>
    </location>
</feature>
<feature type="compositionally biased region" description="Polar residues" evidence="1">
    <location>
        <begin position="38"/>
        <end position="67"/>
    </location>
</feature>
<keyword evidence="3" id="KW-1185">Reference proteome</keyword>
<gene>
    <name evidence="2" type="ORF">SARC_09255</name>
</gene>
<name>A0A0L0FNK9_9EUKA</name>
<dbReference type="GeneID" id="25909759"/>